<evidence type="ECO:0000256" key="10">
    <source>
        <dbReference type="SAM" id="SignalP"/>
    </source>
</evidence>
<evidence type="ECO:0000313" key="11">
    <source>
        <dbReference type="EMBL" id="UJO22874.1"/>
    </source>
</evidence>
<dbReference type="OMA" id="WGHRTCG"/>
<reference evidence="11" key="1">
    <citation type="submission" date="2021-12" db="EMBL/GenBank/DDBJ databases">
        <authorList>
            <person name="Zaccaron A."/>
            <person name="Stergiopoulos I."/>
        </authorList>
    </citation>
    <scope>NUCLEOTIDE SEQUENCE</scope>
    <source>
        <strain evidence="11">Race5_Kim</strain>
    </source>
</reference>
<evidence type="ECO:0000256" key="2">
    <source>
        <dbReference type="ARBA" id="ARBA00013091"/>
    </source>
</evidence>
<keyword evidence="3" id="KW-0964">Secreted</keyword>
<dbReference type="AlphaFoldDB" id="A0A9Q8PHR6"/>
<dbReference type="GO" id="GO:0030600">
    <property type="term" value="F:feruloyl esterase activity"/>
    <property type="evidence" value="ECO:0007669"/>
    <property type="project" value="UniProtKB-EC"/>
</dbReference>
<evidence type="ECO:0000256" key="6">
    <source>
        <dbReference type="ARBA" id="ARBA00022801"/>
    </source>
</evidence>
<evidence type="ECO:0000256" key="5">
    <source>
        <dbReference type="ARBA" id="ARBA00022729"/>
    </source>
</evidence>
<evidence type="ECO:0000256" key="3">
    <source>
        <dbReference type="ARBA" id="ARBA00022525"/>
    </source>
</evidence>
<feature type="signal peptide" evidence="10">
    <location>
        <begin position="1"/>
        <end position="19"/>
    </location>
</feature>
<reference evidence="11" key="2">
    <citation type="journal article" date="2022" name="Microb. Genom.">
        <title>A chromosome-scale genome assembly of the tomato pathogen Cladosporium fulvum reveals a compartmentalized genome architecture and the presence of a dispensable chromosome.</title>
        <authorList>
            <person name="Zaccaron A.Z."/>
            <person name="Chen L.H."/>
            <person name="Samaras A."/>
            <person name="Stergiopoulos I."/>
        </authorList>
    </citation>
    <scope>NUCLEOTIDE SEQUENCE</scope>
    <source>
        <strain evidence="11">Race5_Kim</strain>
    </source>
</reference>
<keyword evidence="4" id="KW-0858">Xylan degradation</keyword>
<dbReference type="Gene3D" id="3.40.50.1820">
    <property type="entry name" value="alpha/beta hydrolase"/>
    <property type="match status" value="1"/>
</dbReference>
<gene>
    <name evidence="11" type="ORF">CLAFUR5_11828</name>
</gene>
<dbReference type="EC" id="3.1.1.73" evidence="2"/>
<keyword evidence="7" id="KW-0119">Carbohydrate metabolism</keyword>
<evidence type="ECO:0000256" key="9">
    <source>
        <dbReference type="ARBA" id="ARBA00034075"/>
    </source>
</evidence>
<protein>
    <recommendedName>
        <fullName evidence="2">feruloyl esterase</fullName>
        <ecNumber evidence="2">3.1.1.73</ecNumber>
    </recommendedName>
</protein>
<evidence type="ECO:0000256" key="8">
    <source>
        <dbReference type="ARBA" id="ARBA00023326"/>
    </source>
</evidence>
<comment type="catalytic activity">
    <reaction evidence="9">
        <text>feruloyl-polysaccharide + H2O = ferulate + polysaccharide.</text>
        <dbReference type="EC" id="3.1.1.73"/>
    </reaction>
</comment>
<dbReference type="SUPFAM" id="SSF53474">
    <property type="entry name" value="alpha/beta-Hydrolases"/>
    <property type="match status" value="1"/>
</dbReference>
<keyword evidence="12" id="KW-1185">Reference proteome</keyword>
<accession>A0A9Q8PHR6</accession>
<evidence type="ECO:0000313" key="12">
    <source>
        <dbReference type="Proteomes" id="UP000756132"/>
    </source>
</evidence>
<organism evidence="11 12">
    <name type="scientific">Passalora fulva</name>
    <name type="common">Tomato leaf mold</name>
    <name type="synonym">Cladosporium fulvum</name>
    <dbReference type="NCBI Taxonomy" id="5499"/>
    <lineage>
        <taxon>Eukaryota</taxon>
        <taxon>Fungi</taxon>
        <taxon>Dikarya</taxon>
        <taxon>Ascomycota</taxon>
        <taxon>Pezizomycotina</taxon>
        <taxon>Dothideomycetes</taxon>
        <taxon>Dothideomycetidae</taxon>
        <taxon>Mycosphaerellales</taxon>
        <taxon>Mycosphaerellaceae</taxon>
        <taxon>Fulvia</taxon>
    </lineage>
</organism>
<dbReference type="OrthoDB" id="424610at2759"/>
<comment type="subcellular location">
    <subcellularLocation>
        <location evidence="1">Secreted</location>
    </subcellularLocation>
</comment>
<proteinExistence type="predicted"/>
<keyword evidence="5 10" id="KW-0732">Signal</keyword>
<dbReference type="GO" id="GO:0005576">
    <property type="term" value="C:extracellular region"/>
    <property type="evidence" value="ECO:0007669"/>
    <property type="project" value="UniProtKB-SubCell"/>
</dbReference>
<dbReference type="InterPro" id="IPR029058">
    <property type="entry name" value="AB_hydrolase_fold"/>
</dbReference>
<dbReference type="InterPro" id="IPR043595">
    <property type="entry name" value="FaeB/C/D"/>
</dbReference>
<evidence type="ECO:0000256" key="4">
    <source>
        <dbReference type="ARBA" id="ARBA00022651"/>
    </source>
</evidence>
<dbReference type="PANTHER" id="PTHR38050:SF2">
    <property type="entry name" value="FERULOYL ESTERASE C-RELATED"/>
    <property type="match status" value="1"/>
</dbReference>
<dbReference type="PANTHER" id="PTHR38050">
    <property type="match status" value="1"/>
</dbReference>
<dbReference type="EMBL" id="CP090172">
    <property type="protein sequence ID" value="UJO22874.1"/>
    <property type="molecule type" value="Genomic_DNA"/>
</dbReference>
<sequence>MVASKALATGVLVAGLATASPLQSRASAGCGIEHHAGYNNDTASHHIESGGYSRNYSVYVPPSYNDDTSKPRALIIDYHGRGGNGYQQSTNSQYDKYAAGQEYLIVYPDGLDGAWQGANYPNTRKTNDLQFTTDLLARMRTKYCIDDSRIYASGKSNGGGFVDTLACSDNGDEFAAFGMAAAALYTDTSKDSCSKKRAILEAHGDKDGTIPYHPTEDGAGGPLPDISQWVTWWGHRTCGPDAKSQRSGDLGGYNITTYSCGAYDNVIDHYQIFEGGHCWPDVQGDNADAQRIAACRREKVLDFTHVALEFFAKWNMSNAP</sequence>
<dbReference type="KEGG" id="ffu:CLAFUR5_11828"/>
<evidence type="ECO:0000256" key="7">
    <source>
        <dbReference type="ARBA" id="ARBA00023277"/>
    </source>
</evidence>
<keyword evidence="6" id="KW-0378">Hydrolase</keyword>
<keyword evidence="8" id="KW-0624">Polysaccharide degradation</keyword>
<dbReference type="RefSeq" id="XP_047767240.1">
    <property type="nucleotide sequence ID" value="XM_047910976.1"/>
</dbReference>
<dbReference type="Proteomes" id="UP000756132">
    <property type="component" value="Chromosome 10"/>
</dbReference>
<dbReference type="GeneID" id="71991706"/>
<evidence type="ECO:0000256" key="1">
    <source>
        <dbReference type="ARBA" id="ARBA00004613"/>
    </source>
</evidence>
<name>A0A9Q8PHR6_PASFU</name>
<dbReference type="GO" id="GO:0045493">
    <property type="term" value="P:xylan catabolic process"/>
    <property type="evidence" value="ECO:0007669"/>
    <property type="project" value="UniProtKB-KW"/>
</dbReference>
<feature type="chain" id="PRO_5040171006" description="feruloyl esterase" evidence="10">
    <location>
        <begin position="20"/>
        <end position="320"/>
    </location>
</feature>